<evidence type="ECO:0000313" key="3">
    <source>
        <dbReference type="Proteomes" id="UP001150259"/>
    </source>
</evidence>
<reference evidence="2 3" key="1">
    <citation type="submission" date="2022-11" db="EMBL/GenBank/DDBJ databases">
        <title>Anaerobic phenanthrene biodegradation by a DNRA strain PheN6.</title>
        <authorList>
            <person name="Zhang Z."/>
        </authorList>
    </citation>
    <scope>NUCLEOTIDE SEQUENCE [LARGE SCALE GENOMIC DNA]</scope>
    <source>
        <strain evidence="2 3">PheN6</strain>
    </source>
</reference>
<evidence type="ECO:0000256" key="1">
    <source>
        <dbReference type="SAM" id="MobiDB-lite"/>
    </source>
</evidence>
<dbReference type="Proteomes" id="UP001150259">
    <property type="component" value="Unassembled WGS sequence"/>
</dbReference>
<keyword evidence="3" id="KW-1185">Reference proteome</keyword>
<protein>
    <submittedName>
        <fullName evidence="2">Uncharacterized protein</fullName>
    </submittedName>
</protein>
<evidence type="ECO:0000313" key="2">
    <source>
        <dbReference type="EMBL" id="MDC5696844.1"/>
    </source>
</evidence>
<sequence length="134" mass="14302">MAGTGRAVSKIVKVGAKYGPQIWVASKALREPAKEAAQKVIASEKARKQAFDHAKSLSDGSILKVYEGDRSLWIVFSGDTAITVYPVSATPLPSLLRGADLTKRIRPTDQLTAKDRAKDAATSALRRGKPGAIN</sequence>
<dbReference type="RefSeq" id="WP_272461419.1">
    <property type="nucleotide sequence ID" value="NZ_JAPFQL010000020.1"/>
</dbReference>
<accession>A0ABT5GF62</accession>
<gene>
    <name evidence="2" type="ORF">OO014_06200</name>
</gene>
<organism evidence="2 3">
    <name type="scientific">Intrasporangium calvum</name>
    <dbReference type="NCBI Taxonomy" id="53358"/>
    <lineage>
        <taxon>Bacteria</taxon>
        <taxon>Bacillati</taxon>
        <taxon>Actinomycetota</taxon>
        <taxon>Actinomycetes</taxon>
        <taxon>Micrococcales</taxon>
        <taxon>Intrasporangiaceae</taxon>
        <taxon>Intrasporangium</taxon>
    </lineage>
</organism>
<feature type="region of interest" description="Disordered" evidence="1">
    <location>
        <begin position="107"/>
        <end position="134"/>
    </location>
</feature>
<name>A0ABT5GF62_9MICO</name>
<comment type="caution">
    <text evidence="2">The sequence shown here is derived from an EMBL/GenBank/DDBJ whole genome shotgun (WGS) entry which is preliminary data.</text>
</comment>
<proteinExistence type="predicted"/>
<feature type="compositionally biased region" description="Basic and acidic residues" evidence="1">
    <location>
        <begin position="107"/>
        <end position="119"/>
    </location>
</feature>
<dbReference type="EMBL" id="JAPFQL010000020">
    <property type="protein sequence ID" value="MDC5696844.1"/>
    <property type="molecule type" value="Genomic_DNA"/>
</dbReference>